<gene>
    <name evidence="2" type="primary">flgJ</name>
    <name evidence="2" type="ORF">GURASL_33630</name>
</gene>
<dbReference type="Proteomes" id="UP001317705">
    <property type="component" value="Chromosome"/>
</dbReference>
<proteinExistence type="predicted"/>
<dbReference type="Pfam" id="PF10135">
    <property type="entry name" value="Rod-binding"/>
    <property type="match status" value="1"/>
</dbReference>
<evidence type="ECO:0000313" key="3">
    <source>
        <dbReference type="Proteomes" id="UP001317705"/>
    </source>
</evidence>
<keyword evidence="3" id="KW-1185">Reference proteome</keyword>
<dbReference type="InterPro" id="IPR019301">
    <property type="entry name" value="Flagellar_prot_FlgJ_N"/>
</dbReference>
<keyword evidence="2" id="KW-0969">Cilium</keyword>
<accession>A0ABN6VVN9</accession>
<dbReference type="EMBL" id="AP027151">
    <property type="protein sequence ID" value="BDV44440.1"/>
    <property type="molecule type" value="Genomic_DNA"/>
</dbReference>
<protein>
    <submittedName>
        <fullName evidence="2">Flagellar rod-binding protein FlgJ</fullName>
    </submittedName>
</protein>
<keyword evidence="2" id="KW-0966">Cell projection</keyword>
<sequence>MQTTLSNDILLQDNETSRARQLATTKDNTAKNRQAVKKVAQEFESIFIGMMLKSMRETVGKDPLTGGGHGEEVYRSLLDQEYANNIAKSGGLGLAPLIEQQMLRDGGVKAKNAPPALAPVTASTDGK</sequence>
<evidence type="ECO:0000259" key="1">
    <source>
        <dbReference type="Pfam" id="PF10135"/>
    </source>
</evidence>
<name>A0ABN6VVN9_9BACT</name>
<dbReference type="RefSeq" id="WP_282000540.1">
    <property type="nucleotide sequence ID" value="NZ_AP027151.1"/>
</dbReference>
<keyword evidence="2" id="KW-0282">Flagellum</keyword>
<organism evidence="2 3">
    <name type="scientific">Geotalea uraniireducens</name>
    <dbReference type="NCBI Taxonomy" id="351604"/>
    <lineage>
        <taxon>Bacteria</taxon>
        <taxon>Pseudomonadati</taxon>
        <taxon>Thermodesulfobacteriota</taxon>
        <taxon>Desulfuromonadia</taxon>
        <taxon>Geobacterales</taxon>
        <taxon>Geobacteraceae</taxon>
        <taxon>Geotalea</taxon>
    </lineage>
</organism>
<reference evidence="2 3" key="1">
    <citation type="submission" date="2022-12" db="EMBL/GenBank/DDBJ databases">
        <title>Polyphasic characterization of Geotalea uranireducens NIT-SL11 newly isolated from a complex of sewage sludge and microbially reduced graphene oxide.</title>
        <authorList>
            <person name="Xie L."/>
            <person name="Yoshida N."/>
            <person name="Meng L."/>
        </authorList>
    </citation>
    <scope>NUCLEOTIDE SEQUENCE [LARGE SCALE GENOMIC DNA]</scope>
    <source>
        <strain evidence="2 3">NIT-SL11</strain>
    </source>
</reference>
<feature type="domain" description="Flagellar protein FlgJ N-terminal" evidence="1">
    <location>
        <begin position="53"/>
        <end position="101"/>
    </location>
</feature>
<evidence type="ECO:0000313" key="2">
    <source>
        <dbReference type="EMBL" id="BDV44440.1"/>
    </source>
</evidence>